<protein>
    <submittedName>
        <fullName evidence="1">Uncharacterized protein</fullName>
    </submittedName>
</protein>
<sequence length="79" mass="8590">MITKGTATSGQPFWFWFSFCSKKTVTCRGGGFYFLTLIVNVNPNRWNVKVIGILSPPSGSEGQPPAVCAVPFSRFSAAK</sequence>
<proteinExistence type="predicted"/>
<dbReference type="Proteomes" id="UP001263246">
    <property type="component" value="Unassembled WGS sequence"/>
</dbReference>
<organism evidence="1 2">
    <name type="scientific">Faecalibacterium wellingii</name>
    <dbReference type="NCBI Taxonomy" id="2929491"/>
    <lineage>
        <taxon>Bacteria</taxon>
        <taxon>Bacillati</taxon>
        <taxon>Bacillota</taxon>
        <taxon>Clostridia</taxon>
        <taxon>Eubacteriales</taxon>
        <taxon>Oscillospiraceae</taxon>
        <taxon>Faecalibacterium</taxon>
    </lineage>
</organism>
<accession>A0ABU3TXL8</accession>
<dbReference type="EMBL" id="JAWHPR010000002">
    <property type="protein sequence ID" value="MDU8687819.1"/>
    <property type="molecule type" value="Genomic_DNA"/>
</dbReference>
<keyword evidence="2" id="KW-1185">Reference proteome</keyword>
<reference evidence="1 2" key="1">
    <citation type="submission" date="2023-10" db="EMBL/GenBank/DDBJ databases">
        <title>Host Genetic Regulation of Human Gut Microbial Structural Variation.</title>
        <authorList>
            <person name="Harmsen H.J.M."/>
        </authorList>
    </citation>
    <scope>NUCLEOTIDE SEQUENCE [LARGE SCALE GENOMIC DNA]</scope>
    <source>
        <strain evidence="1 2">HTF-F</strain>
    </source>
</reference>
<evidence type="ECO:0000313" key="2">
    <source>
        <dbReference type="Proteomes" id="UP001263246"/>
    </source>
</evidence>
<name>A0ABU3TXL8_9FIRM</name>
<comment type="caution">
    <text evidence="1">The sequence shown here is derived from an EMBL/GenBank/DDBJ whole genome shotgun (WGS) entry which is preliminary data.</text>
</comment>
<gene>
    <name evidence="1" type="ORF">RX402_03505</name>
</gene>
<evidence type="ECO:0000313" key="1">
    <source>
        <dbReference type="EMBL" id="MDU8687819.1"/>
    </source>
</evidence>